<keyword evidence="2 8" id="KW-0808">Transferase</keyword>
<dbReference type="SUPFAM" id="SSF56214">
    <property type="entry name" value="4'-phosphopantetheinyl transferase"/>
    <property type="match status" value="1"/>
</dbReference>
<dbReference type="STRING" id="824.CGRAC_0809"/>
<comment type="catalytic activity">
    <reaction evidence="8">
        <text>apo-[ACP] + CoA = holo-[ACP] + adenosine 3',5'-bisphosphate + H(+)</text>
        <dbReference type="Rhea" id="RHEA:12068"/>
        <dbReference type="Rhea" id="RHEA-COMP:9685"/>
        <dbReference type="Rhea" id="RHEA-COMP:9690"/>
        <dbReference type="ChEBI" id="CHEBI:15378"/>
        <dbReference type="ChEBI" id="CHEBI:29999"/>
        <dbReference type="ChEBI" id="CHEBI:57287"/>
        <dbReference type="ChEBI" id="CHEBI:58343"/>
        <dbReference type="ChEBI" id="CHEBI:64479"/>
        <dbReference type="EC" id="2.7.8.7"/>
    </reaction>
</comment>
<evidence type="ECO:0000256" key="3">
    <source>
        <dbReference type="ARBA" id="ARBA00022723"/>
    </source>
</evidence>
<dbReference type="GO" id="GO:0005737">
    <property type="term" value="C:cytoplasm"/>
    <property type="evidence" value="ECO:0007669"/>
    <property type="project" value="UniProtKB-SubCell"/>
</dbReference>
<dbReference type="eggNOG" id="COG0736">
    <property type="taxonomic scope" value="Bacteria"/>
</dbReference>
<dbReference type="AlphaFoldDB" id="C8PJK7"/>
<dbReference type="RefSeq" id="WP_005872096.1">
    <property type="nucleotide sequence ID" value="NZ_ACYG01000027.1"/>
</dbReference>
<evidence type="ECO:0000256" key="5">
    <source>
        <dbReference type="ARBA" id="ARBA00022842"/>
    </source>
</evidence>
<evidence type="ECO:0000256" key="8">
    <source>
        <dbReference type="HAMAP-Rule" id="MF_00101"/>
    </source>
</evidence>
<dbReference type="EMBL" id="ACYG01000027">
    <property type="protein sequence ID" value="EEV17112.1"/>
    <property type="molecule type" value="Genomic_DNA"/>
</dbReference>
<evidence type="ECO:0000256" key="7">
    <source>
        <dbReference type="ARBA" id="ARBA00023160"/>
    </source>
</evidence>
<dbReference type="Gene3D" id="3.90.470.20">
    <property type="entry name" value="4'-phosphopantetheinyl transferase domain"/>
    <property type="match status" value="1"/>
</dbReference>
<gene>
    <name evidence="8 10" type="primary">acpS</name>
    <name evidence="10" type="ORF">CAMGR0001_1407</name>
</gene>
<evidence type="ECO:0000256" key="4">
    <source>
        <dbReference type="ARBA" id="ARBA00022832"/>
    </source>
</evidence>
<dbReference type="GO" id="GO:0008897">
    <property type="term" value="F:holo-[acyl-carrier-protein] synthase activity"/>
    <property type="evidence" value="ECO:0007669"/>
    <property type="project" value="UniProtKB-UniRule"/>
</dbReference>
<evidence type="ECO:0000256" key="2">
    <source>
        <dbReference type="ARBA" id="ARBA00022679"/>
    </source>
</evidence>
<dbReference type="NCBIfam" id="TIGR00556">
    <property type="entry name" value="pantethn_trn"/>
    <property type="match status" value="1"/>
</dbReference>
<dbReference type="InterPro" id="IPR037143">
    <property type="entry name" value="4-PPantetheinyl_Trfase_dom_sf"/>
</dbReference>
<evidence type="ECO:0000256" key="6">
    <source>
        <dbReference type="ARBA" id="ARBA00023098"/>
    </source>
</evidence>
<keyword evidence="4 8" id="KW-0276">Fatty acid metabolism</keyword>
<feature type="domain" description="4'-phosphopantetheinyl transferase" evidence="9">
    <location>
        <begin position="4"/>
        <end position="111"/>
    </location>
</feature>
<comment type="cofactor">
    <cofactor evidence="8">
        <name>Mg(2+)</name>
        <dbReference type="ChEBI" id="CHEBI:18420"/>
    </cofactor>
</comment>
<comment type="function">
    <text evidence="8">Transfers the 4'-phosphopantetheine moiety from coenzyme A to a Ser of acyl-carrier-protein.</text>
</comment>
<sequence length="121" mass="13207">MIKIGTDITAVRRISALRTKYGAKFLKRILKKSERSSALRDESIAGIYAAKEALSKALGTGIGAEFGFKDAKIYKDALGAPHLKIRKKIRKKFHIKSASLSITHDANVAIAVVALDIKLTK</sequence>
<keyword evidence="3 8" id="KW-0479">Metal-binding</keyword>
<evidence type="ECO:0000259" key="9">
    <source>
        <dbReference type="Pfam" id="PF01648"/>
    </source>
</evidence>
<keyword evidence="11" id="KW-1185">Reference proteome</keyword>
<keyword evidence="7 8" id="KW-0275">Fatty acid biosynthesis</keyword>
<feature type="binding site" evidence="8">
    <location>
        <position position="7"/>
    </location>
    <ligand>
        <name>Mg(2+)</name>
        <dbReference type="ChEBI" id="CHEBI:18420"/>
    </ligand>
</feature>
<comment type="caution">
    <text evidence="10">The sequence shown here is derived from an EMBL/GenBank/DDBJ whole genome shotgun (WGS) entry which is preliminary data.</text>
</comment>
<organism evidence="10 11">
    <name type="scientific">Campylobacter gracilis RM3268</name>
    <dbReference type="NCBI Taxonomy" id="553220"/>
    <lineage>
        <taxon>Bacteria</taxon>
        <taxon>Pseudomonadati</taxon>
        <taxon>Campylobacterota</taxon>
        <taxon>Epsilonproteobacteria</taxon>
        <taxon>Campylobacterales</taxon>
        <taxon>Campylobacteraceae</taxon>
        <taxon>Campylobacter</taxon>
    </lineage>
</organism>
<protein>
    <recommendedName>
        <fullName evidence="8">Holo-[acyl-carrier-protein] synthase</fullName>
        <shortName evidence="8">Holo-ACP synthase</shortName>
        <ecNumber evidence="8">2.7.8.7</ecNumber>
    </recommendedName>
    <alternativeName>
        <fullName evidence="8">4'-phosphopantetheinyl transferase AcpS</fullName>
    </alternativeName>
</protein>
<keyword evidence="6 8" id="KW-0443">Lipid metabolism</keyword>
<dbReference type="EC" id="2.7.8.7" evidence="8"/>
<dbReference type="InterPro" id="IPR008278">
    <property type="entry name" value="4-PPantetheinyl_Trfase_dom"/>
</dbReference>
<comment type="subcellular location">
    <subcellularLocation>
        <location evidence="8">Cytoplasm</location>
    </subcellularLocation>
</comment>
<dbReference type="GO" id="GO:0006633">
    <property type="term" value="P:fatty acid biosynthetic process"/>
    <property type="evidence" value="ECO:0007669"/>
    <property type="project" value="UniProtKB-UniRule"/>
</dbReference>
<dbReference type="GO" id="GO:0000287">
    <property type="term" value="F:magnesium ion binding"/>
    <property type="evidence" value="ECO:0007669"/>
    <property type="project" value="UniProtKB-UniRule"/>
</dbReference>
<feature type="binding site" evidence="8">
    <location>
        <position position="52"/>
    </location>
    <ligand>
        <name>Mg(2+)</name>
        <dbReference type="ChEBI" id="CHEBI:18420"/>
    </ligand>
</feature>
<dbReference type="InterPro" id="IPR004568">
    <property type="entry name" value="Ppantetheine-prot_Trfase_dom"/>
</dbReference>
<dbReference type="Pfam" id="PF01648">
    <property type="entry name" value="ACPS"/>
    <property type="match status" value="1"/>
</dbReference>
<dbReference type="NCBIfam" id="TIGR00516">
    <property type="entry name" value="acpS"/>
    <property type="match status" value="1"/>
</dbReference>
<evidence type="ECO:0000313" key="11">
    <source>
        <dbReference type="Proteomes" id="UP000005709"/>
    </source>
</evidence>
<evidence type="ECO:0000256" key="1">
    <source>
        <dbReference type="ARBA" id="ARBA00022516"/>
    </source>
</evidence>
<dbReference type="Proteomes" id="UP000005709">
    <property type="component" value="Unassembled WGS sequence"/>
</dbReference>
<reference evidence="10 11" key="1">
    <citation type="submission" date="2009-07" db="EMBL/GenBank/DDBJ databases">
        <authorList>
            <person name="Madupu R."/>
            <person name="Sebastian Y."/>
            <person name="Durkin A.S."/>
            <person name="Torralba M."/>
            <person name="Methe B."/>
            <person name="Sutton G.G."/>
            <person name="Strausberg R.L."/>
            <person name="Nelson K.E."/>
        </authorList>
    </citation>
    <scope>NUCLEOTIDE SEQUENCE [LARGE SCALE GENOMIC DNA]</scope>
    <source>
        <strain evidence="10 11">RM3268</strain>
    </source>
</reference>
<dbReference type="InterPro" id="IPR002582">
    <property type="entry name" value="ACPS"/>
</dbReference>
<keyword evidence="1 8" id="KW-0444">Lipid biosynthesis</keyword>
<dbReference type="OrthoDB" id="517356at2"/>
<evidence type="ECO:0000313" key="10">
    <source>
        <dbReference type="EMBL" id="EEV17112.1"/>
    </source>
</evidence>
<dbReference type="HAMAP" id="MF_00101">
    <property type="entry name" value="AcpS"/>
    <property type="match status" value="1"/>
</dbReference>
<comment type="similarity">
    <text evidence="8">Belongs to the P-Pant transferase superfamily. AcpS family.</text>
</comment>
<name>C8PJK7_9BACT</name>
<keyword evidence="5 8" id="KW-0460">Magnesium</keyword>
<proteinExistence type="inferred from homology"/>
<keyword evidence="8" id="KW-0963">Cytoplasm</keyword>
<accession>C8PJK7</accession>